<sequence length="187" mass="20114">MKLEWMVRMFVVAGLGLVAVCPVVAADDNSSLQPLGTYVPHTNTSQTLTLPGGEGTLTANVWRSFYASQTGNALTWEWQVSAVYAGSRSVEWIRTQWYSQADLRNGASISMGVSGDSASASYSSSWQTVRTPTKYWTNNNGAKESDYRGNLVIGPAVDYRQGSIVTVNTASVKLAGDPKTYTISAGV</sequence>
<dbReference type="EMBL" id="CP001727">
    <property type="protein sequence ID" value="ACV57742.1"/>
    <property type="molecule type" value="Genomic_DNA"/>
</dbReference>
<reference evidence="3" key="1">
    <citation type="submission" date="2009-09" db="EMBL/GenBank/DDBJ databases">
        <title>The complete chromosome of Alicyclobacillus acidocaldarius subsp. acidocaldarius DSM 446.</title>
        <authorList>
            <consortium name="US DOE Joint Genome Institute (JGI-PGF)"/>
            <person name="Lucas S."/>
            <person name="Copeland A."/>
            <person name="Lapidus A."/>
            <person name="Glavina del Rio T."/>
            <person name="Dalin E."/>
            <person name="Tice H."/>
            <person name="Bruce D."/>
            <person name="Goodwin L."/>
            <person name="Pitluck S."/>
            <person name="Kyrpides N."/>
            <person name="Mavromatis K."/>
            <person name="Ivanova N."/>
            <person name="Ovchinnikova G."/>
            <person name="Chertkov O."/>
            <person name="Sims D."/>
            <person name="Brettin T."/>
            <person name="Detter J.C."/>
            <person name="Han C."/>
            <person name="Larimer F."/>
            <person name="Land M."/>
            <person name="Hauser L."/>
            <person name="Markowitz V."/>
            <person name="Cheng J.-F."/>
            <person name="Hugenholtz P."/>
            <person name="Woyke T."/>
            <person name="Wu D."/>
            <person name="Pukall R."/>
            <person name="Klenk H.-P."/>
            <person name="Eisen J.A."/>
        </authorList>
    </citation>
    <scope>NUCLEOTIDE SEQUENCE [LARGE SCALE GENOMIC DNA]</scope>
    <source>
        <strain evidence="3">ATCC 27009 / DSM 446 / BCRC 14685 / JCM 5260 / KCTC 1825 / NBRC 15652 / NCIMB 11725 / NRRL B-14509 / 104-IA</strain>
    </source>
</reference>
<feature type="chain" id="PRO_5002993688" evidence="1">
    <location>
        <begin position="26"/>
        <end position="187"/>
    </location>
</feature>
<keyword evidence="1" id="KW-0732">Signal</keyword>
<dbReference type="RefSeq" id="WP_012810101.1">
    <property type="nucleotide sequence ID" value="NC_013205.1"/>
</dbReference>
<keyword evidence="3" id="KW-1185">Reference proteome</keyword>
<dbReference type="STRING" id="521098.Aaci_0696"/>
<proteinExistence type="predicted"/>
<feature type="signal peptide" evidence="1">
    <location>
        <begin position="1"/>
        <end position="25"/>
    </location>
</feature>
<evidence type="ECO:0000256" key="1">
    <source>
        <dbReference type="SAM" id="SignalP"/>
    </source>
</evidence>
<evidence type="ECO:0000313" key="3">
    <source>
        <dbReference type="Proteomes" id="UP000001917"/>
    </source>
</evidence>
<name>C8WTK0_ALIAD</name>
<gene>
    <name evidence="2" type="ordered locus">Aaci_0696</name>
</gene>
<reference evidence="2 3" key="2">
    <citation type="journal article" date="2010" name="Stand. Genomic Sci.">
        <title>Complete genome sequence of Alicyclobacillus acidocaldarius type strain (104-IA).</title>
        <authorList>
            <person name="Mavromatis K."/>
            <person name="Sikorski J."/>
            <person name="Lapidus A."/>
            <person name="Glavina Del Rio T."/>
            <person name="Copeland A."/>
            <person name="Tice H."/>
            <person name="Cheng J.F."/>
            <person name="Lucas S."/>
            <person name="Chen F."/>
            <person name="Nolan M."/>
            <person name="Bruce D."/>
            <person name="Goodwin L."/>
            <person name="Pitluck S."/>
            <person name="Ivanova N."/>
            <person name="Ovchinnikova G."/>
            <person name="Pati A."/>
            <person name="Chen A."/>
            <person name="Palaniappan K."/>
            <person name="Land M."/>
            <person name="Hauser L."/>
            <person name="Chang Y.J."/>
            <person name="Jeffries C.D."/>
            <person name="Chain P."/>
            <person name="Meincke L."/>
            <person name="Sims D."/>
            <person name="Chertkov O."/>
            <person name="Han C."/>
            <person name="Brettin T."/>
            <person name="Detter J.C."/>
            <person name="Wahrenburg C."/>
            <person name="Rohde M."/>
            <person name="Pukall R."/>
            <person name="Goker M."/>
            <person name="Bristow J."/>
            <person name="Eisen J.A."/>
            <person name="Markowitz V."/>
            <person name="Hugenholtz P."/>
            <person name="Klenk H.P."/>
            <person name="Kyrpides N.C."/>
        </authorList>
    </citation>
    <scope>NUCLEOTIDE SEQUENCE [LARGE SCALE GENOMIC DNA]</scope>
    <source>
        <strain evidence="3">ATCC 27009 / DSM 446 / BCRC 14685 / JCM 5260 / KCTC 1825 / NBRC 15652 / NCIMB 11725 / NRRL B-14509 / 104-IA</strain>
    </source>
</reference>
<dbReference type="HOGENOM" id="CLU_124281_0_0_9"/>
<organism evidence="2 3">
    <name type="scientific">Alicyclobacillus acidocaldarius subsp. acidocaldarius (strain ATCC 27009 / DSM 446 / BCRC 14685 / JCM 5260 / KCTC 1825 / NBRC 15652 / NCIMB 11725 / NRRL B-14509 / 104-IA)</name>
    <name type="common">Bacillus acidocaldarius</name>
    <dbReference type="NCBI Taxonomy" id="521098"/>
    <lineage>
        <taxon>Bacteria</taxon>
        <taxon>Bacillati</taxon>
        <taxon>Bacillota</taxon>
        <taxon>Bacilli</taxon>
        <taxon>Bacillales</taxon>
        <taxon>Alicyclobacillaceae</taxon>
        <taxon>Alicyclobacillus</taxon>
    </lineage>
</organism>
<protein>
    <submittedName>
        <fullName evidence="2">Uncharacterized protein</fullName>
    </submittedName>
</protein>
<dbReference type="Proteomes" id="UP000001917">
    <property type="component" value="Chromosome"/>
</dbReference>
<dbReference type="KEGG" id="aac:Aaci_0696"/>
<evidence type="ECO:0000313" key="2">
    <source>
        <dbReference type="EMBL" id="ACV57742.1"/>
    </source>
</evidence>
<dbReference type="eggNOG" id="ENOG5031NY8">
    <property type="taxonomic scope" value="Bacteria"/>
</dbReference>
<dbReference type="AlphaFoldDB" id="C8WTK0"/>
<accession>C8WTK0</accession>